<proteinExistence type="predicted"/>
<gene>
    <name evidence="2" type="ORF">FKX85_05140</name>
</gene>
<dbReference type="Proteomes" id="UP000316614">
    <property type="component" value="Chromosome"/>
</dbReference>
<dbReference type="Pfam" id="PF01850">
    <property type="entry name" value="PIN"/>
    <property type="match status" value="1"/>
</dbReference>
<dbReference type="OrthoDB" id="676982at2"/>
<organism evidence="2 3">
    <name type="scientific">Echinicola soli</name>
    <dbReference type="NCBI Taxonomy" id="2591634"/>
    <lineage>
        <taxon>Bacteria</taxon>
        <taxon>Pseudomonadati</taxon>
        <taxon>Bacteroidota</taxon>
        <taxon>Cytophagia</taxon>
        <taxon>Cytophagales</taxon>
        <taxon>Cyclobacteriaceae</taxon>
        <taxon>Echinicola</taxon>
    </lineage>
</organism>
<accession>A0A514CF55</accession>
<dbReference type="KEGG" id="echi:FKX85_05140"/>
<keyword evidence="3" id="KW-1185">Reference proteome</keyword>
<dbReference type="InterPro" id="IPR002716">
    <property type="entry name" value="PIN_dom"/>
</dbReference>
<dbReference type="RefSeq" id="WP_141613705.1">
    <property type="nucleotide sequence ID" value="NZ_CP041253.1"/>
</dbReference>
<dbReference type="SUPFAM" id="SSF88723">
    <property type="entry name" value="PIN domain-like"/>
    <property type="match status" value="1"/>
</dbReference>
<evidence type="ECO:0000259" key="1">
    <source>
        <dbReference type="Pfam" id="PF01850"/>
    </source>
</evidence>
<evidence type="ECO:0000313" key="3">
    <source>
        <dbReference type="Proteomes" id="UP000316614"/>
    </source>
</evidence>
<dbReference type="InterPro" id="IPR029060">
    <property type="entry name" value="PIN-like_dom_sf"/>
</dbReference>
<dbReference type="Gene3D" id="3.40.50.1010">
    <property type="entry name" value="5'-nuclease"/>
    <property type="match status" value="1"/>
</dbReference>
<feature type="domain" description="PIN" evidence="1">
    <location>
        <begin position="6"/>
        <end position="97"/>
    </location>
</feature>
<dbReference type="EMBL" id="CP041253">
    <property type="protein sequence ID" value="QDH78449.1"/>
    <property type="molecule type" value="Genomic_DNA"/>
</dbReference>
<dbReference type="AlphaFoldDB" id="A0A514CF55"/>
<sequence>MNGNSVLLDTNLVLYLLLGDEDLSTLLYNKKLYVSFVTQLELLGYQDIEEHEQQEIRNFLEDCVIIDINNRIKEEVIRIKQSGKIKLPDSIILATSKYWRSRNYFRY</sequence>
<name>A0A514CF55_9BACT</name>
<protein>
    <submittedName>
        <fullName evidence="2">Type II toxin-antitoxin system VapC family toxin</fullName>
    </submittedName>
</protein>
<evidence type="ECO:0000313" key="2">
    <source>
        <dbReference type="EMBL" id="QDH78449.1"/>
    </source>
</evidence>
<reference evidence="2 3" key="1">
    <citation type="submission" date="2019-06" db="EMBL/GenBank/DDBJ databases">
        <title>Echinicola alkalisoli sp. nov. isolated from saline soil.</title>
        <authorList>
            <person name="Sun J.-Q."/>
            <person name="Xu L."/>
        </authorList>
    </citation>
    <scope>NUCLEOTIDE SEQUENCE [LARGE SCALE GENOMIC DNA]</scope>
    <source>
        <strain evidence="2 3">LN3S3</strain>
    </source>
</reference>